<dbReference type="Proteomes" id="UP000007110">
    <property type="component" value="Unassembled WGS sequence"/>
</dbReference>
<evidence type="ECO:0000256" key="10">
    <source>
        <dbReference type="RuleBase" id="RU363110"/>
    </source>
</evidence>
<evidence type="ECO:0000313" key="13">
    <source>
        <dbReference type="Proteomes" id="UP000007110"/>
    </source>
</evidence>
<feature type="transmembrane region" description="Helical" evidence="10">
    <location>
        <begin position="297"/>
        <end position="319"/>
    </location>
</feature>
<evidence type="ECO:0000256" key="1">
    <source>
        <dbReference type="ARBA" id="ARBA00004477"/>
    </source>
</evidence>
<dbReference type="UniPathway" id="UPA00378"/>
<feature type="transmembrane region" description="Helical" evidence="10">
    <location>
        <begin position="326"/>
        <end position="343"/>
    </location>
</feature>
<feature type="transmembrane region" description="Helical" evidence="10">
    <location>
        <begin position="143"/>
        <end position="163"/>
    </location>
</feature>
<dbReference type="PANTHER" id="PTHR12413:SF1">
    <property type="entry name" value="DOLICHYL PYROPHOSPHATE MAN9GLCNAC2 ALPHA-1,3-GLUCOSYLTRANSFERASE"/>
    <property type="match status" value="1"/>
</dbReference>
<dbReference type="CTD" id="29929"/>
<dbReference type="InParanoid" id="A0A7M7PN60"/>
<dbReference type="Pfam" id="PF03155">
    <property type="entry name" value="Alg6_Alg8"/>
    <property type="match status" value="1"/>
</dbReference>
<proteinExistence type="inferred from homology"/>
<comment type="similarity">
    <text evidence="3 10">Belongs to the ALG6/ALG8 glucosyltransferase family.</text>
</comment>
<comment type="subcellular location">
    <subcellularLocation>
        <location evidence="1 10">Endoplasmic reticulum membrane</location>
        <topology evidence="1 10">Multi-pass membrane protein</topology>
    </subcellularLocation>
</comment>
<dbReference type="GO" id="GO:0006488">
    <property type="term" value="P:dolichol-linked oligosaccharide biosynthetic process"/>
    <property type="evidence" value="ECO:0000318"/>
    <property type="project" value="GO_Central"/>
</dbReference>
<keyword evidence="6 10" id="KW-0812">Transmembrane</keyword>
<feature type="transmembrane region" description="Helical" evidence="10">
    <location>
        <begin position="175"/>
        <end position="200"/>
    </location>
</feature>
<keyword evidence="7 10" id="KW-0256">Endoplasmic reticulum</keyword>
<dbReference type="OMA" id="FQVPPMH"/>
<dbReference type="OrthoDB" id="4983at2759"/>
<name>A0A7M7PN60_STRPU</name>
<evidence type="ECO:0000256" key="11">
    <source>
        <dbReference type="SAM" id="MobiDB-lite"/>
    </source>
</evidence>
<feature type="transmembrane region" description="Helical" evidence="10">
    <location>
        <begin position="458"/>
        <end position="478"/>
    </location>
</feature>
<dbReference type="GO" id="GO:0005789">
    <property type="term" value="C:endoplasmic reticulum membrane"/>
    <property type="evidence" value="ECO:0000318"/>
    <property type="project" value="GO_Central"/>
</dbReference>
<keyword evidence="9 10" id="KW-0472">Membrane</keyword>
<dbReference type="GeneID" id="591591"/>
<reference evidence="12" key="2">
    <citation type="submission" date="2021-01" db="UniProtKB">
        <authorList>
            <consortium name="EnsemblMetazoa"/>
        </authorList>
    </citation>
    <scope>IDENTIFICATION</scope>
</reference>
<dbReference type="KEGG" id="spu:591591"/>
<dbReference type="EC" id="2.4.1.-" evidence="10"/>
<sequence length="526" mass="59483">MDNKGTLTFLIVVAAVSIRWCVSLNPYSGAGKPPMFGDYEAQRHWMEMTYHLPVKEWYHNTSTNDLQYWGLDYPPLTAYHSWLCGYVADKVNPDWVALQRSRGHESEGHKLFMRYTVLVADLLVYIPAVIAFFLWTVKDRSNIQLLAFAAVTLLYPGLVLIDYGHFQYNCISLGFTLWAVVAMATNHELLGSVAFVLALNYKQMELYHAVPFFCYLLGRCLWSKDEIRLWKLAKIGVFVIGTFALCWLPFLHDIDHIQQVIHRIFPFARGLFEDKVSNIWCSLNVIIKLKNLLSQPLLIRLSLASTLICLAPSAVNLLLNPSIQKLKYALVNSSLVFFLFSYQVHEKSILIAALPVCLLIHEQPFVCTWFLLISVFSMLPLLIKDGLILATIPLMVLFYTGSKVSQSSWVTPPTSDQRGQSASFRNFAFWCSILGVIALTACSLVIQSPQRFPDLWPVLVSIYSCGHFILFLISFNYLQFTSEDIGQTSAIEGAVQSKLGGRDGHQGVGNKTKKGGKRKQKTNKVD</sequence>
<feature type="region of interest" description="Disordered" evidence="11">
    <location>
        <begin position="498"/>
        <end position="526"/>
    </location>
</feature>
<evidence type="ECO:0000256" key="2">
    <source>
        <dbReference type="ARBA" id="ARBA00004922"/>
    </source>
</evidence>
<keyword evidence="8 10" id="KW-1133">Transmembrane helix</keyword>
<keyword evidence="13" id="KW-1185">Reference proteome</keyword>
<dbReference type="GO" id="GO:0042281">
    <property type="term" value="F:dolichyl pyrophosphate Man9GlcNAc2 alpha-1,3-glucosyltransferase activity"/>
    <property type="evidence" value="ECO:0000318"/>
    <property type="project" value="GO_Central"/>
</dbReference>
<feature type="transmembrane region" description="Helical" evidence="10">
    <location>
        <begin position="427"/>
        <end position="446"/>
    </location>
</feature>
<dbReference type="EnsemblMetazoa" id="XM_030996038">
    <property type="protein sequence ID" value="XP_030851898"/>
    <property type="gene ID" value="LOC591591"/>
</dbReference>
<comment type="pathway">
    <text evidence="2 10">Protein modification; protein glycosylation.</text>
</comment>
<feature type="compositionally biased region" description="Basic residues" evidence="11">
    <location>
        <begin position="511"/>
        <end position="526"/>
    </location>
</feature>
<evidence type="ECO:0000256" key="4">
    <source>
        <dbReference type="ARBA" id="ARBA00022676"/>
    </source>
</evidence>
<keyword evidence="4 10" id="KW-0328">Glycosyltransferase</keyword>
<dbReference type="RefSeq" id="XP_030851898.1">
    <property type="nucleotide sequence ID" value="XM_030996038.1"/>
</dbReference>
<feature type="transmembrane region" description="Helical" evidence="10">
    <location>
        <begin position="229"/>
        <end position="250"/>
    </location>
</feature>
<reference evidence="13" key="1">
    <citation type="submission" date="2015-02" db="EMBL/GenBank/DDBJ databases">
        <title>Genome sequencing for Strongylocentrotus purpuratus.</title>
        <authorList>
            <person name="Murali S."/>
            <person name="Liu Y."/>
            <person name="Vee V."/>
            <person name="English A."/>
            <person name="Wang M."/>
            <person name="Skinner E."/>
            <person name="Han Y."/>
            <person name="Muzny D.M."/>
            <person name="Worley K.C."/>
            <person name="Gibbs R.A."/>
        </authorList>
    </citation>
    <scope>NUCLEOTIDE SEQUENCE</scope>
</reference>
<accession>A0A7M7PN60</accession>
<evidence type="ECO:0000313" key="12">
    <source>
        <dbReference type="EnsemblMetazoa" id="XP_030851898"/>
    </source>
</evidence>
<feature type="transmembrane region" description="Helical" evidence="10">
    <location>
        <begin position="349"/>
        <end position="372"/>
    </location>
</feature>
<protein>
    <recommendedName>
        <fullName evidence="10">Alpha-1,3-glucosyltransferase</fullName>
        <ecNumber evidence="10">2.4.1.-</ecNumber>
    </recommendedName>
</protein>
<evidence type="ECO:0000256" key="7">
    <source>
        <dbReference type="ARBA" id="ARBA00022824"/>
    </source>
</evidence>
<evidence type="ECO:0000256" key="9">
    <source>
        <dbReference type="ARBA" id="ARBA00023136"/>
    </source>
</evidence>
<keyword evidence="5 10" id="KW-0808">Transferase</keyword>
<dbReference type="PANTHER" id="PTHR12413">
    <property type="entry name" value="DOLICHYL GLYCOSYLTRANSFERASE"/>
    <property type="match status" value="1"/>
</dbReference>
<evidence type="ECO:0000256" key="5">
    <source>
        <dbReference type="ARBA" id="ARBA00022679"/>
    </source>
</evidence>
<evidence type="ECO:0000256" key="3">
    <source>
        <dbReference type="ARBA" id="ARBA00008715"/>
    </source>
</evidence>
<feature type="transmembrane region" description="Helical" evidence="10">
    <location>
        <begin position="6"/>
        <end position="22"/>
    </location>
</feature>
<feature type="transmembrane region" description="Helical" evidence="10">
    <location>
        <begin position="115"/>
        <end position="137"/>
    </location>
</feature>
<dbReference type="InterPro" id="IPR004856">
    <property type="entry name" value="Glyco_trans_ALG6/ALG8"/>
</dbReference>
<evidence type="ECO:0000256" key="6">
    <source>
        <dbReference type="ARBA" id="ARBA00022692"/>
    </source>
</evidence>
<organism evidence="12 13">
    <name type="scientific">Strongylocentrotus purpuratus</name>
    <name type="common">Purple sea urchin</name>
    <dbReference type="NCBI Taxonomy" id="7668"/>
    <lineage>
        <taxon>Eukaryota</taxon>
        <taxon>Metazoa</taxon>
        <taxon>Echinodermata</taxon>
        <taxon>Eleutherozoa</taxon>
        <taxon>Echinozoa</taxon>
        <taxon>Echinoidea</taxon>
        <taxon>Euechinoidea</taxon>
        <taxon>Echinacea</taxon>
        <taxon>Camarodonta</taxon>
        <taxon>Echinidea</taxon>
        <taxon>Strongylocentrotidae</taxon>
        <taxon>Strongylocentrotus</taxon>
    </lineage>
</organism>
<evidence type="ECO:0000256" key="8">
    <source>
        <dbReference type="ARBA" id="ARBA00022989"/>
    </source>
</evidence>
<dbReference type="AlphaFoldDB" id="A0A7M7PN60"/>